<evidence type="ECO:0000313" key="2">
    <source>
        <dbReference type="EMBL" id="KAK6777230.1"/>
    </source>
</evidence>
<accession>A0AAN8SWT5</accession>
<proteinExistence type="predicted"/>
<protein>
    <submittedName>
        <fullName evidence="2">Uncharacterized protein</fullName>
    </submittedName>
</protein>
<reference evidence="2 3" key="1">
    <citation type="submission" date="2024-02" db="EMBL/GenBank/DDBJ databases">
        <title>de novo genome assembly of Solanum bulbocastanum strain 11H21.</title>
        <authorList>
            <person name="Hosaka A.J."/>
        </authorList>
    </citation>
    <scope>NUCLEOTIDE SEQUENCE [LARGE SCALE GENOMIC DNA]</scope>
    <source>
        <tissue evidence="2">Young leaves</tissue>
    </source>
</reference>
<dbReference type="EMBL" id="JBANQN010000010">
    <property type="protein sequence ID" value="KAK6777230.1"/>
    <property type="molecule type" value="Genomic_DNA"/>
</dbReference>
<dbReference type="Proteomes" id="UP001371456">
    <property type="component" value="Unassembled WGS sequence"/>
</dbReference>
<feature type="compositionally biased region" description="Polar residues" evidence="1">
    <location>
        <begin position="191"/>
        <end position="200"/>
    </location>
</feature>
<name>A0AAN8SWT5_SOLBU</name>
<evidence type="ECO:0000313" key="3">
    <source>
        <dbReference type="Proteomes" id="UP001371456"/>
    </source>
</evidence>
<feature type="region of interest" description="Disordered" evidence="1">
    <location>
        <begin position="129"/>
        <end position="200"/>
    </location>
</feature>
<comment type="caution">
    <text evidence="2">The sequence shown here is derived from an EMBL/GenBank/DDBJ whole genome shotgun (WGS) entry which is preliminary data.</text>
</comment>
<keyword evidence="3" id="KW-1185">Reference proteome</keyword>
<sequence length="200" mass="21999">MAPGVVLCLETPTEFKSVCVVKTPIAPPKKCYKWKSREPTLSSAKYFHLRPSISSQQSNLKLESTNCRSKTPKLAFSGNEPTDGTEGAEARSALIRRVSRTILVLQLCKLTRSKDAYTRGIQVASRNKRNTSCISKQGSPIHERNTSCISKQGSPIHERNTSCISKQGSPIHERNTSCISKQGSPIHERNTSCISKQGSP</sequence>
<evidence type="ECO:0000256" key="1">
    <source>
        <dbReference type="SAM" id="MobiDB-lite"/>
    </source>
</evidence>
<organism evidence="2 3">
    <name type="scientific">Solanum bulbocastanum</name>
    <name type="common">Wild potato</name>
    <dbReference type="NCBI Taxonomy" id="147425"/>
    <lineage>
        <taxon>Eukaryota</taxon>
        <taxon>Viridiplantae</taxon>
        <taxon>Streptophyta</taxon>
        <taxon>Embryophyta</taxon>
        <taxon>Tracheophyta</taxon>
        <taxon>Spermatophyta</taxon>
        <taxon>Magnoliopsida</taxon>
        <taxon>eudicotyledons</taxon>
        <taxon>Gunneridae</taxon>
        <taxon>Pentapetalae</taxon>
        <taxon>asterids</taxon>
        <taxon>lamiids</taxon>
        <taxon>Solanales</taxon>
        <taxon>Solanaceae</taxon>
        <taxon>Solanoideae</taxon>
        <taxon>Solaneae</taxon>
        <taxon>Solanum</taxon>
    </lineage>
</organism>
<dbReference type="AlphaFoldDB" id="A0AAN8SWT5"/>
<gene>
    <name evidence="2" type="ORF">RDI58_023947</name>
</gene>